<keyword evidence="4" id="KW-1185">Reference proteome</keyword>
<dbReference type="InterPro" id="IPR000160">
    <property type="entry name" value="GGDEF_dom"/>
</dbReference>
<keyword evidence="1" id="KW-1133">Transmembrane helix</keyword>
<name>A0A6A7KEF2_9FIRM</name>
<feature type="domain" description="GGDEF" evidence="2">
    <location>
        <begin position="251"/>
        <end position="377"/>
    </location>
</feature>
<dbReference type="Pfam" id="PF00990">
    <property type="entry name" value="GGDEF"/>
    <property type="match status" value="1"/>
</dbReference>
<accession>A0A6A7KEF2</accession>
<dbReference type="FunFam" id="3.30.70.270:FF:000001">
    <property type="entry name" value="Diguanylate cyclase domain protein"/>
    <property type="match status" value="1"/>
</dbReference>
<protein>
    <submittedName>
        <fullName evidence="3">Diguanylate cyclase</fullName>
    </submittedName>
</protein>
<dbReference type="GO" id="GO:0052621">
    <property type="term" value="F:diguanylate cyclase activity"/>
    <property type="evidence" value="ECO:0007669"/>
    <property type="project" value="TreeGrafter"/>
</dbReference>
<organism evidence="3 4">
    <name type="scientific">Alkalibaculum sporogenes</name>
    <dbReference type="NCBI Taxonomy" id="2655001"/>
    <lineage>
        <taxon>Bacteria</taxon>
        <taxon>Bacillati</taxon>
        <taxon>Bacillota</taxon>
        <taxon>Clostridia</taxon>
        <taxon>Eubacteriales</taxon>
        <taxon>Eubacteriaceae</taxon>
        <taxon>Alkalibaculum</taxon>
    </lineage>
</organism>
<dbReference type="SUPFAM" id="SSF55073">
    <property type="entry name" value="Nucleotide cyclase"/>
    <property type="match status" value="1"/>
</dbReference>
<dbReference type="PANTHER" id="PTHR45138">
    <property type="entry name" value="REGULATORY COMPONENTS OF SENSORY TRANSDUCTION SYSTEM"/>
    <property type="match status" value="1"/>
</dbReference>
<keyword evidence="1" id="KW-0472">Membrane</keyword>
<dbReference type="PROSITE" id="PS50887">
    <property type="entry name" value="GGDEF"/>
    <property type="match status" value="1"/>
</dbReference>
<gene>
    <name evidence="3" type="ORF">GC105_16485</name>
</gene>
<dbReference type="AlphaFoldDB" id="A0A6A7KEF2"/>
<feature type="transmembrane region" description="Helical" evidence="1">
    <location>
        <begin position="106"/>
        <end position="125"/>
    </location>
</feature>
<dbReference type="SMART" id="SM00267">
    <property type="entry name" value="GGDEF"/>
    <property type="match status" value="1"/>
</dbReference>
<dbReference type="Gene3D" id="3.30.70.270">
    <property type="match status" value="1"/>
</dbReference>
<dbReference type="InterPro" id="IPR050469">
    <property type="entry name" value="Diguanylate_Cyclase"/>
</dbReference>
<sequence length="377" mass="43888">MPKRNCGVCVVNFTNYNKKINYFGEFVDSELEREFSLRDVQRSLRFIKAIILILSILNILFLIADYFVLPNQNKFFLIAVAKILSFILVLVFYIRINHVEIRKLSMWVTFFEIIYSLLFLFVLNHYENPNFLIQGFGVMVIIICVFMIPNRFINMIIVSIFVSIGFLTMSYSHITDIEVSEFYAVIVYLSVVIILSSIKAYRNHYFKRIHYIDSKELLEVSSIDHLSGAYNRVKLDKELKKWVDYSKRYNTPLSLIIFDFDDFKNINDSYGHLVGDNVIIQSAQITQNNIREADVFARWGGDEFILLLPNTDIDSAKDLAERLRLSIENHFIKTMLNVTSSFGVIEYTDEDDANSLLYKADQMLYLAKKTGKNSVKG</sequence>
<evidence type="ECO:0000256" key="1">
    <source>
        <dbReference type="SAM" id="Phobius"/>
    </source>
</evidence>
<comment type="caution">
    <text evidence="3">The sequence shown here is derived from an EMBL/GenBank/DDBJ whole genome shotgun (WGS) entry which is preliminary data.</text>
</comment>
<feature type="transmembrane region" description="Helical" evidence="1">
    <location>
        <begin position="75"/>
        <end position="94"/>
    </location>
</feature>
<dbReference type="NCBIfam" id="TIGR00254">
    <property type="entry name" value="GGDEF"/>
    <property type="match status" value="1"/>
</dbReference>
<dbReference type="InterPro" id="IPR029787">
    <property type="entry name" value="Nucleotide_cyclase"/>
</dbReference>
<keyword evidence="1" id="KW-0812">Transmembrane</keyword>
<evidence type="ECO:0000313" key="3">
    <source>
        <dbReference type="EMBL" id="MPW27363.1"/>
    </source>
</evidence>
<reference evidence="3 4" key="1">
    <citation type="submission" date="2019-10" db="EMBL/GenBank/DDBJ databases">
        <title>Alkalibaculum tamaniensis sp.nov., a new alkaliphilic acetogen, isolated on methoxylated aromatics from a mud volcano.</title>
        <authorList>
            <person name="Khomyakova M.A."/>
            <person name="Merkel A.Y."/>
            <person name="Bonch-Osmolovskaya E.A."/>
            <person name="Slobodkin A.I."/>
        </authorList>
    </citation>
    <scope>NUCLEOTIDE SEQUENCE [LARGE SCALE GENOMIC DNA]</scope>
    <source>
        <strain evidence="3 4">M08DMB</strain>
    </source>
</reference>
<dbReference type="PANTHER" id="PTHR45138:SF9">
    <property type="entry name" value="DIGUANYLATE CYCLASE DGCM-RELATED"/>
    <property type="match status" value="1"/>
</dbReference>
<feature type="transmembrane region" description="Helical" evidence="1">
    <location>
        <begin position="46"/>
        <end position="69"/>
    </location>
</feature>
<dbReference type="EMBL" id="WHNX01000069">
    <property type="protein sequence ID" value="MPW27363.1"/>
    <property type="molecule type" value="Genomic_DNA"/>
</dbReference>
<proteinExistence type="predicted"/>
<feature type="transmembrane region" description="Helical" evidence="1">
    <location>
        <begin position="180"/>
        <end position="198"/>
    </location>
</feature>
<evidence type="ECO:0000313" key="4">
    <source>
        <dbReference type="Proteomes" id="UP000440004"/>
    </source>
</evidence>
<feature type="transmembrane region" description="Helical" evidence="1">
    <location>
        <begin position="155"/>
        <end position="174"/>
    </location>
</feature>
<evidence type="ECO:0000259" key="2">
    <source>
        <dbReference type="PROSITE" id="PS50887"/>
    </source>
</evidence>
<dbReference type="InterPro" id="IPR043128">
    <property type="entry name" value="Rev_trsase/Diguanyl_cyclase"/>
</dbReference>
<feature type="transmembrane region" description="Helical" evidence="1">
    <location>
        <begin position="131"/>
        <end position="148"/>
    </location>
</feature>
<dbReference type="CDD" id="cd01949">
    <property type="entry name" value="GGDEF"/>
    <property type="match status" value="1"/>
</dbReference>
<dbReference type="Proteomes" id="UP000440004">
    <property type="component" value="Unassembled WGS sequence"/>
</dbReference>